<dbReference type="EMBL" id="BAABDO010000009">
    <property type="protein sequence ID" value="GAA4131442.1"/>
    <property type="molecule type" value="Genomic_DNA"/>
</dbReference>
<comment type="caution">
    <text evidence="1">The sequence shown here is derived from an EMBL/GenBank/DDBJ whole genome shotgun (WGS) entry which is preliminary data.</text>
</comment>
<protein>
    <submittedName>
        <fullName evidence="1">Uncharacterized protein</fullName>
    </submittedName>
</protein>
<accession>A0ABP7Y6F7</accession>
<proteinExistence type="predicted"/>
<keyword evidence="2" id="KW-1185">Reference proteome</keyword>
<reference evidence="2" key="1">
    <citation type="journal article" date="2019" name="Int. J. Syst. Evol. Microbiol.">
        <title>The Global Catalogue of Microorganisms (GCM) 10K type strain sequencing project: providing services to taxonomists for standard genome sequencing and annotation.</title>
        <authorList>
            <consortium name="The Broad Institute Genomics Platform"/>
            <consortium name="The Broad Institute Genome Sequencing Center for Infectious Disease"/>
            <person name="Wu L."/>
            <person name="Ma J."/>
        </authorList>
    </citation>
    <scope>NUCLEOTIDE SEQUENCE [LARGE SCALE GENOMIC DNA]</scope>
    <source>
        <strain evidence="2">JCM 17316</strain>
    </source>
</reference>
<dbReference type="Proteomes" id="UP001500266">
    <property type="component" value="Unassembled WGS sequence"/>
</dbReference>
<evidence type="ECO:0000313" key="1">
    <source>
        <dbReference type="EMBL" id="GAA4131442.1"/>
    </source>
</evidence>
<evidence type="ECO:0000313" key="2">
    <source>
        <dbReference type="Proteomes" id="UP001500266"/>
    </source>
</evidence>
<sequence>MGRIASESPAEGPTARAPITAASVQDRPLQLTQWLGEMTWGSSSFRRPSFRGAAPARTPAPWNATCAGG</sequence>
<name>A0ABP7Y6F7_9ACTN</name>
<gene>
    <name evidence="1" type="ORF">GCM10022416_10140</name>
</gene>
<organism evidence="1 2">
    <name type="scientific">Actinomadura keratinilytica</name>
    <dbReference type="NCBI Taxonomy" id="547461"/>
    <lineage>
        <taxon>Bacteria</taxon>
        <taxon>Bacillati</taxon>
        <taxon>Actinomycetota</taxon>
        <taxon>Actinomycetes</taxon>
        <taxon>Streptosporangiales</taxon>
        <taxon>Thermomonosporaceae</taxon>
        <taxon>Actinomadura</taxon>
    </lineage>
</organism>